<dbReference type="RefSeq" id="WP_265353558.1">
    <property type="nucleotide sequence ID" value="NZ_JAMQPL010000033.1"/>
</dbReference>
<dbReference type="AlphaFoldDB" id="A0AAW5VRR5"/>
<evidence type="ECO:0000259" key="1">
    <source>
        <dbReference type="Pfam" id="PF20247"/>
    </source>
</evidence>
<feature type="domain" description="DUF6602" evidence="1">
    <location>
        <begin position="23"/>
        <end position="127"/>
    </location>
</feature>
<reference evidence="3 5" key="1">
    <citation type="submission" date="2022-06" db="EMBL/GenBank/DDBJ databases">
        <title>Leptospira isolates from biofilms formed at urban environments.</title>
        <authorList>
            <person name="Ribeiro P.S."/>
            <person name="Sousa T."/>
            <person name="Carvalho N."/>
            <person name="Aburjaile F."/>
            <person name="Neves F."/>
            <person name="Oliveira D."/>
            <person name="Blanco L."/>
            <person name="Lima J."/>
            <person name="Costa F."/>
            <person name="Brenig B."/>
            <person name="Soares S."/>
            <person name="Ramos R."/>
            <person name="Goes-Neto A."/>
            <person name="Matiuzzi M."/>
            <person name="Azevedo V."/>
            <person name="Ristow P."/>
        </authorList>
    </citation>
    <scope>NUCLEOTIDE SEQUENCE</scope>
    <source>
        <strain evidence="2 5">VSF19</strain>
        <strain evidence="3">VSF20</strain>
    </source>
</reference>
<name>A0AAW5VRR5_9LEPT</name>
<evidence type="ECO:0000313" key="2">
    <source>
        <dbReference type="EMBL" id="MCW7528459.1"/>
    </source>
</evidence>
<dbReference type="Proteomes" id="UP001208912">
    <property type="component" value="Unassembled WGS sequence"/>
</dbReference>
<dbReference type="Proteomes" id="UP001208540">
    <property type="component" value="Unassembled WGS sequence"/>
</dbReference>
<dbReference type="Pfam" id="PF20247">
    <property type="entry name" value="DUF6602"/>
    <property type="match status" value="1"/>
</dbReference>
<evidence type="ECO:0000313" key="3">
    <source>
        <dbReference type="EMBL" id="MCW7532331.1"/>
    </source>
</evidence>
<comment type="caution">
    <text evidence="3">The sequence shown here is derived from an EMBL/GenBank/DDBJ whole genome shotgun (WGS) entry which is preliminary data.</text>
</comment>
<proteinExistence type="predicted"/>
<dbReference type="EMBL" id="JAMQPL010000033">
    <property type="protein sequence ID" value="MCW7532331.1"/>
    <property type="molecule type" value="Genomic_DNA"/>
</dbReference>
<sequence length="244" mass="28574">MTFNLFFQEFAQTRAKNLVNESENLTSITHNGLKGSLREHILINFLKDFLPINYDIGKGQIQDVFNSNSSESDLIIWQKDLLPPILLDERIGIFPYESCRYWIEVKTKTTKAELVNSIEKVDTLKRLRPLENYDQPWLPRILPAYFSYSSDLTSDDEFSRFLDINPDYYHHPPFVALCIVGKGYWTFFDHLPEGKKWIFFYPNDSRYEVISFLAGILNTLAGRNKPSFGYYILEPEENNKGIFL</sequence>
<dbReference type="InterPro" id="IPR046537">
    <property type="entry name" value="DUF6602"/>
</dbReference>
<accession>A0AAW5VRR5</accession>
<evidence type="ECO:0000313" key="5">
    <source>
        <dbReference type="Proteomes" id="UP001208912"/>
    </source>
</evidence>
<dbReference type="CDD" id="cd21173">
    <property type="entry name" value="NucC-like"/>
    <property type="match status" value="1"/>
</dbReference>
<gene>
    <name evidence="2" type="ORF">ND861_19030</name>
    <name evidence="3" type="ORF">ND862_19095</name>
</gene>
<keyword evidence="5" id="KW-1185">Reference proteome</keyword>
<protein>
    <recommendedName>
        <fullName evidence="1">DUF6602 domain-containing protein</fullName>
    </recommendedName>
</protein>
<evidence type="ECO:0000313" key="4">
    <source>
        <dbReference type="Proteomes" id="UP001208540"/>
    </source>
</evidence>
<dbReference type="EMBL" id="JAMQPM010000030">
    <property type="protein sequence ID" value="MCW7528459.1"/>
    <property type="molecule type" value="Genomic_DNA"/>
</dbReference>
<organism evidence="3 4">
    <name type="scientific">Leptospira soteropolitanensis</name>
    <dbReference type="NCBI Taxonomy" id="2950025"/>
    <lineage>
        <taxon>Bacteria</taxon>
        <taxon>Pseudomonadati</taxon>
        <taxon>Spirochaetota</taxon>
        <taxon>Spirochaetia</taxon>
        <taxon>Leptospirales</taxon>
        <taxon>Leptospiraceae</taxon>
        <taxon>Leptospira</taxon>
    </lineage>
</organism>